<dbReference type="EMBL" id="JARJCN010000042">
    <property type="protein sequence ID" value="KAJ7083086.1"/>
    <property type="molecule type" value="Genomic_DNA"/>
</dbReference>
<evidence type="ECO:0000313" key="3">
    <source>
        <dbReference type="Proteomes" id="UP001222325"/>
    </source>
</evidence>
<feature type="non-terminal residue" evidence="2">
    <location>
        <position position="444"/>
    </location>
</feature>
<sequence length="444" mass="47943">MYVIFSDKYCHTRVPSGGLSQWGADALICQVLWLRAILPLVANDSAYRLDAQEFSEALLARPSHKPPRVCPGPPTVANPEAANVAPTLLGTAHRLVHAAAISQGLVAAAAAPSLPVAAAAAPRVRRRTGPALMLDRRLDIPALAHAPPGLPSRSSPSRAPPSSSASPRSHARRVPSSPSPARPLVAPLVRGTCGAALGGPFAPRPGCTPATRRRAPIAPPASCNTRPTSQESPALVWREPAGQRFSSRKRYSPQVWGDASPQLELGAVSHMEQLGSFLSNYAKYRSRIYRFCKIYDRPIEMRRCGTRAAGSAEVSVPFLLSALSAAPSHPSIHLSRSDEYPVREGRPDSEELDPSTQSSITSAPLTMSVRVVMEHQLTASVLNPFSRNFRRFVDRAQTRHLPSNAFPRRMRPGPPSFLWGLPEKSGEASNHRSWSQLLTSSRGQ</sequence>
<comment type="caution">
    <text evidence="2">The sequence shown here is derived from an EMBL/GenBank/DDBJ whole genome shotgun (WGS) entry which is preliminary data.</text>
</comment>
<reference evidence="2" key="1">
    <citation type="submission" date="2023-03" db="EMBL/GenBank/DDBJ databases">
        <title>Massive genome expansion in bonnet fungi (Mycena s.s.) driven by repeated elements and novel gene families across ecological guilds.</title>
        <authorList>
            <consortium name="Lawrence Berkeley National Laboratory"/>
            <person name="Harder C.B."/>
            <person name="Miyauchi S."/>
            <person name="Viragh M."/>
            <person name="Kuo A."/>
            <person name="Thoen E."/>
            <person name="Andreopoulos B."/>
            <person name="Lu D."/>
            <person name="Skrede I."/>
            <person name="Drula E."/>
            <person name="Henrissat B."/>
            <person name="Morin E."/>
            <person name="Kohler A."/>
            <person name="Barry K."/>
            <person name="LaButti K."/>
            <person name="Morin E."/>
            <person name="Salamov A."/>
            <person name="Lipzen A."/>
            <person name="Mereny Z."/>
            <person name="Hegedus B."/>
            <person name="Baldrian P."/>
            <person name="Stursova M."/>
            <person name="Weitz H."/>
            <person name="Taylor A."/>
            <person name="Grigoriev I.V."/>
            <person name="Nagy L.G."/>
            <person name="Martin F."/>
            <person name="Kauserud H."/>
        </authorList>
    </citation>
    <scope>NUCLEOTIDE SEQUENCE</scope>
    <source>
        <strain evidence="2">CBHHK173m</strain>
    </source>
</reference>
<evidence type="ECO:0000313" key="2">
    <source>
        <dbReference type="EMBL" id="KAJ7083086.1"/>
    </source>
</evidence>
<feature type="region of interest" description="Disordered" evidence="1">
    <location>
        <begin position="143"/>
        <end position="185"/>
    </location>
</feature>
<keyword evidence="3" id="KW-1185">Reference proteome</keyword>
<dbReference type="Proteomes" id="UP001222325">
    <property type="component" value="Unassembled WGS sequence"/>
</dbReference>
<protein>
    <submittedName>
        <fullName evidence="2">Uncharacterized protein</fullName>
    </submittedName>
</protein>
<organism evidence="2 3">
    <name type="scientific">Mycena belliarum</name>
    <dbReference type="NCBI Taxonomy" id="1033014"/>
    <lineage>
        <taxon>Eukaryota</taxon>
        <taxon>Fungi</taxon>
        <taxon>Dikarya</taxon>
        <taxon>Basidiomycota</taxon>
        <taxon>Agaricomycotina</taxon>
        <taxon>Agaricomycetes</taxon>
        <taxon>Agaricomycetidae</taxon>
        <taxon>Agaricales</taxon>
        <taxon>Marasmiineae</taxon>
        <taxon>Mycenaceae</taxon>
        <taxon>Mycena</taxon>
    </lineage>
</organism>
<name>A0AAD6XRS8_9AGAR</name>
<feature type="compositionally biased region" description="Polar residues" evidence="1">
    <location>
        <begin position="431"/>
        <end position="444"/>
    </location>
</feature>
<feature type="region of interest" description="Disordered" evidence="1">
    <location>
        <begin position="416"/>
        <end position="444"/>
    </location>
</feature>
<accession>A0AAD6XRS8</accession>
<feature type="compositionally biased region" description="Polar residues" evidence="1">
    <location>
        <begin position="222"/>
        <end position="232"/>
    </location>
</feature>
<feature type="region of interest" description="Disordered" evidence="1">
    <location>
        <begin position="204"/>
        <end position="233"/>
    </location>
</feature>
<feature type="compositionally biased region" description="Low complexity" evidence="1">
    <location>
        <begin position="151"/>
        <end position="168"/>
    </location>
</feature>
<gene>
    <name evidence="2" type="ORF">B0H15DRAFT_932449</name>
</gene>
<proteinExistence type="predicted"/>
<feature type="compositionally biased region" description="Basic and acidic residues" evidence="1">
    <location>
        <begin position="335"/>
        <end position="349"/>
    </location>
</feature>
<dbReference type="AlphaFoldDB" id="A0AAD6XRS8"/>
<feature type="region of interest" description="Disordered" evidence="1">
    <location>
        <begin position="329"/>
        <end position="360"/>
    </location>
</feature>
<evidence type="ECO:0000256" key="1">
    <source>
        <dbReference type="SAM" id="MobiDB-lite"/>
    </source>
</evidence>